<proteinExistence type="predicted"/>
<reference evidence="2" key="1">
    <citation type="submission" date="2021-01" db="EMBL/GenBank/DDBJ databases">
        <authorList>
            <person name="Corre E."/>
            <person name="Pelletier E."/>
            <person name="Niang G."/>
            <person name="Scheremetjew M."/>
            <person name="Finn R."/>
            <person name="Kale V."/>
            <person name="Holt S."/>
            <person name="Cochrane G."/>
            <person name="Meng A."/>
            <person name="Brown T."/>
            <person name="Cohen L."/>
        </authorList>
    </citation>
    <scope>NUCLEOTIDE SEQUENCE</scope>
    <source>
        <strain evidence="2">PLY429</strain>
    </source>
</reference>
<feature type="region of interest" description="Disordered" evidence="1">
    <location>
        <begin position="19"/>
        <end position="42"/>
    </location>
</feature>
<evidence type="ECO:0000256" key="1">
    <source>
        <dbReference type="SAM" id="MobiDB-lite"/>
    </source>
</evidence>
<protein>
    <submittedName>
        <fullName evidence="2">Uncharacterized protein</fullName>
    </submittedName>
</protein>
<dbReference type="AlphaFoldDB" id="A0A7S1T0N6"/>
<evidence type="ECO:0000313" key="2">
    <source>
        <dbReference type="EMBL" id="CAD9214813.1"/>
    </source>
</evidence>
<sequence>MVIVASMLAAEHVFTSNRAPGDRAYPNSAAPPGRDPPGPTPALRALIEEGLGDHVLLLRLFLAWDSPGGGHSWPQSTHSRCTAALPYHYSSNINNAIPPLYFPLPPDDGWNYLKDITADLSHRTQTLS</sequence>
<organism evidence="2">
    <name type="scientific">Tetraselmis chuii</name>
    <dbReference type="NCBI Taxonomy" id="63592"/>
    <lineage>
        <taxon>Eukaryota</taxon>
        <taxon>Viridiplantae</taxon>
        <taxon>Chlorophyta</taxon>
        <taxon>core chlorophytes</taxon>
        <taxon>Chlorodendrophyceae</taxon>
        <taxon>Chlorodendrales</taxon>
        <taxon>Chlorodendraceae</taxon>
        <taxon>Tetraselmis</taxon>
    </lineage>
</organism>
<accession>A0A7S1T0N6</accession>
<name>A0A7S1T0N6_9CHLO</name>
<gene>
    <name evidence="2" type="ORF">TCHU04912_LOCUS17053</name>
</gene>
<dbReference type="EMBL" id="HBGG01032640">
    <property type="protein sequence ID" value="CAD9214813.1"/>
    <property type="molecule type" value="Transcribed_RNA"/>
</dbReference>